<keyword evidence="5" id="KW-1185">Reference proteome</keyword>
<name>A0A8R1DU43_CAEJA</name>
<dbReference type="GO" id="GO:0004180">
    <property type="term" value="F:carboxypeptidase activity"/>
    <property type="evidence" value="ECO:0007669"/>
    <property type="project" value="TreeGrafter"/>
</dbReference>
<dbReference type="Pfam" id="PF04253">
    <property type="entry name" value="TFR_dimer"/>
    <property type="match status" value="1"/>
</dbReference>
<reference evidence="5" key="1">
    <citation type="submission" date="2010-08" db="EMBL/GenBank/DDBJ databases">
        <authorList>
            <consortium name="Caenorhabditis japonica Sequencing Consortium"/>
            <person name="Wilson R.K."/>
        </authorList>
    </citation>
    <scope>NUCLEOTIDE SEQUENCE [LARGE SCALE GENOMIC DNA]</scope>
    <source>
        <strain evidence="5">DF5081</strain>
    </source>
</reference>
<feature type="domain" description="Transferrin receptor-like dimerisation" evidence="2">
    <location>
        <begin position="616"/>
        <end position="739"/>
    </location>
</feature>
<dbReference type="Gene3D" id="3.50.30.30">
    <property type="match status" value="1"/>
</dbReference>
<dbReference type="Proteomes" id="UP000005237">
    <property type="component" value="Unassembled WGS sequence"/>
</dbReference>
<dbReference type="AlphaFoldDB" id="A0A8R1DU43"/>
<dbReference type="InterPro" id="IPR036757">
    <property type="entry name" value="TFR-like_dimer_dom_sf"/>
</dbReference>
<dbReference type="InterPro" id="IPR007365">
    <property type="entry name" value="TFR-like_dimer_dom"/>
</dbReference>
<reference evidence="4" key="2">
    <citation type="submission" date="2022-06" db="UniProtKB">
        <authorList>
            <consortium name="EnsemblMetazoa"/>
        </authorList>
    </citation>
    <scope>IDENTIFICATION</scope>
    <source>
        <strain evidence="4">DF5081</strain>
    </source>
</reference>
<dbReference type="Gene3D" id="1.20.930.40">
    <property type="entry name" value="Transferrin receptor-like, dimerisation domain"/>
    <property type="match status" value="1"/>
</dbReference>
<dbReference type="InterPro" id="IPR046450">
    <property type="entry name" value="PA_dom_sf"/>
</dbReference>
<dbReference type="OMA" id="RSIMFCN"/>
<evidence type="ECO:0000313" key="4">
    <source>
        <dbReference type="EnsemblMetazoa" id="CJA10808b.1"/>
    </source>
</evidence>
<protein>
    <submittedName>
        <fullName evidence="4">Uncharacterized protein</fullName>
    </submittedName>
</protein>
<dbReference type="InterPro" id="IPR007484">
    <property type="entry name" value="Peptidase_M28"/>
</dbReference>
<dbReference type="EnsemblMetazoa" id="CJA10808b.1">
    <property type="protein sequence ID" value="CJA10808b.1"/>
    <property type="gene ID" value="WBGene00130012"/>
</dbReference>
<dbReference type="PANTHER" id="PTHR10404:SF41">
    <property type="entry name" value="N-ACETYLATED-ALPHA-LINKED ACIDIC DIPEPTIDASE 2"/>
    <property type="match status" value="1"/>
</dbReference>
<dbReference type="InterPro" id="IPR039373">
    <property type="entry name" value="Peptidase_M28B"/>
</dbReference>
<evidence type="ECO:0000313" key="5">
    <source>
        <dbReference type="Proteomes" id="UP000005237"/>
    </source>
</evidence>
<dbReference type="Gene3D" id="3.40.630.10">
    <property type="entry name" value="Zn peptidases"/>
    <property type="match status" value="1"/>
</dbReference>
<comment type="similarity">
    <text evidence="1">Belongs to the peptidase M28 family. M28B subfamily.</text>
</comment>
<evidence type="ECO:0000259" key="3">
    <source>
        <dbReference type="Pfam" id="PF04389"/>
    </source>
</evidence>
<accession>A0A8R1DU43</accession>
<feature type="domain" description="Peptidase M28" evidence="3">
    <location>
        <begin position="341"/>
        <end position="543"/>
    </location>
</feature>
<dbReference type="Pfam" id="PF04389">
    <property type="entry name" value="Peptidase_M28"/>
    <property type="match status" value="1"/>
</dbReference>
<dbReference type="FunFam" id="3.40.630.10:FF:000065">
    <property type="entry name" value="Transferrin receptor 1b"/>
    <property type="match status" value="1"/>
</dbReference>
<dbReference type="FunFam" id="3.50.30.30:FF:000033">
    <property type="entry name" value="Glutamate carboxypeptidase 2 homolog"/>
    <property type="match status" value="1"/>
</dbReference>
<dbReference type="PANTHER" id="PTHR10404">
    <property type="entry name" value="N-ACETYLATED-ALPHA-LINKED ACIDIC DIPEPTIDASE"/>
    <property type="match status" value="1"/>
</dbReference>
<dbReference type="SUPFAM" id="SSF52025">
    <property type="entry name" value="PA domain"/>
    <property type="match status" value="1"/>
</dbReference>
<dbReference type="SUPFAM" id="SSF53187">
    <property type="entry name" value="Zn-dependent exopeptidases"/>
    <property type="match status" value="1"/>
</dbReference>
<dbReference type="SUPFAM" id="SSF47672">
    <property type="entry name" value="Transferrin receptor-like dimerisation domain"/>
    <property type="match status" value="1"/>
</dbReference>
<sequence length="746" mass="84425">MKSKNMKTTGAILAGILLLAATIIVSNTLHRTYFTCEGKDSTTPRGQDKVLKGIKQLINTEKIRSNLHALTCQPHQAGTENNLRVAEFIRDEMISQGLENVHFNEYNVLLAYPNWTNPNTVEIFGEDGRTVYKTTGRSPAIVKDEQDDPTGEIQWFAYSANGVVEGDIVYLNEASVADIVHDKIWLVRHSGAFRGNIAATAVKKEAKGLLMYSDPVQVASFGTRENETYSSTDKMPPHAVQRGGVYIGMGDPRTPAFPAIGELYKERTEEDLYAEKAIPTIPILPLPYSDVQILFENMKGGDVIARFKGNLTTYRYGPGLINNQKLRMTVHARNEQRKIQNVLGFIRGSQEPEKYVIVSNHYDAWVYGALDPNSGTASLLEISRALKQYQKRTNWAPARSILFAHWDAEEYGLIGSTEFAEEYREQLMRRAVGIVNMDFMGGNQTIIAIANPTVVNTIRKAAANTEHPNEEERREGRTTLYDSWKHFYPSKTNRSSQPYTRLPAGGSDHMPFFNYLGIPVVFFVSNSLDAPPTYPLYHTIYETPFLVENILDPQFKMHKAIAEMLIDIALQFAESKILPYDLRELMDDVTYDYLAKIEARFEKYNGSGNIAKYLEPGLKQFLLLKKTVKKLTDFIYARNDKKLASLPFNSRVDINNRLIEFEKCFIDPFGAPGNPQSRHLLYYPSPENWYDGNAIAQVHDTITKIENSQNENDLEVHSKRLAKDIALVNMAFICAKHSLDELIKPF</sequence>
<evidence type="ECO:0000259" key="2">
    <source>
        <dbReference type="Pfam" id="PF04253"/>
    </source>
</evidence>
<organism evidence="4 5">
    <name type="scientific">Caenorhabditis japonica</name>
    <dbReference type="NCBI Taxonomy" id="281687"/>
    <lineage>
        <taxon>Eukaryota</taxon>
        <taxon>Metazoa</taxon>
        <taxon>Ecdysozoa</taxon>
        <taxon>Nematoda</taxon>
        <taxon>Chromadorea</taxon>
        <taxon>Rhabditida</taxon>
        <taxon>Rhabditina</taxon>
        <taxon>Rhabditomorpha</taxon>
        <taxon>Rhabditoidea</taxon>
        <taxon>Rhabditidae</taxon>
        <taxon>Peloderinae</taxon>
        <taxon>Caenorhabditis</taxon>
    </lineage>
</organism>
<evidence type="ECO:0000256" key="1">
    <source>
        <dbReference type="ARBA" id="ARBA00005634"/>
    </source>
</evidence>
<proteinExistence type="inferred from homology"/>